<sequence>MIDFEKMKKFRNEQKAFIKYIGFQILDIKEDYAQGEVVLREIHGNPIGSVHGGVLFSIADTIGGVAASSSAGSMCTTVNGNINYVNPALGCKKLIGTAHTVKAGHNLAVVHVDITDENDRLLACAQMTYHYLWDKVPFPYNIEEEEKKEDRS</sequence>
<dbReference type="EMBL" id="DXCH01000250">
    <property type="protein sequence ID" value="HIZ08071.1"/>
    <property type="molecule type" value="Genomic_DNA"/>
</dbReference>
<dbReference type="CDD" id="cd03443">
    <property type="entry name" value="PaaI_thioesterase"/>
    <property type="match status" value="1"/>
</dbReference>
<dbReference type="InterPro" id="IPR052723">
    <property type="entry name" value="Acyl-CoA_thioesterase_PaaI"/>
</dbReference>
<name>A0A9D2D3R2_9FIRM</name>
<keyword evidence="1" id="KW-0378">Hydrolase</keyword>
<gene>
    <name evidence="3" type="ORF">IAA08_09070</name>
</gene>
<evidence type="ECO:0000313" key="4">
    <source>
        <dbReference type="Proteomes" id="UP000824024"/>
    </source>
</evidence>
<dbReference type="InterPro" id="IPR003736">
    <property type="entry name" value="PAAI_dom"/>
</dbReference>
<reference evidence="3" key="1">
    <citation type="journal article" date="2021" name="PeerJ">
        <title>Extensive microbial diversity within the chicken gut microbiome revealed by metagenomics and culture.</title>
        <authorList>
            <person name="Gilroy R."/>
            <person name="Ravi A."/>
            <person name="Getino M."/>
            <person name="Pursley I."/>
            <person name="Horton D.L."/>
            <person name="Alikhan N.F."/>
            <person name="Baker D."/>
            <person name="Gharbi K."/>
            <person name="Hall N."/>
            <person name="Watson M."/>
            <person name="Adriaenssens E.M."/>
            <person name="Foster-Nyarko E."/>
            <person name="Jarju S."/>
            <person name="Secka A."/>
            <person name="Antonio M."/>
            <person name="Oren A."/>
            <person name="Chaudhuri R.R."/>
            <person name="La Ragione R."/>
            <person name="Hildebrand F."/>
            <person name="Pallen M.J."/>
        </authorList>
    </citation>
    <scope>NUCLEOTIDE SEQUENCE</scope>
    <source>
        <strain evidence="3">CHK192-9172</strain>
    </source>
</reference>
<dbReference type="NCBIfam" id="TIGR00369">
    <property type="entry name" value="unchar_dom_1"/>
    <property type="match status" value="1"/>
</dbReference>
<dbReference type="Pfam" id="PF03061">
    <property type="entry name" value="4HBT"/>
    <property type="match status" value="1"/>
</dbReference>
<dbReference type="PANTHER" id="PTHR42856">
    <property type="entry name" value="ACYL-COENZYME A THIOESTERASE PAAI"/>
    <property type="match status" value="1"/>
</dbReference>
<accession>A0A9D2D3R2</accession>
<feature type="domain" description="Thioesterase" evidence="2">
    <location>
        <begin position="48"/>
        <end position="122"/>
    </location>
</feature>
<dbReference type="Proteomes" id="UP000824024">
    <property type="component" value="Unassembled WGS sequence"/>
</dbReference>
<dbReference type="InterPro" id="IPR006683">
    <property type="entry name" value="Thioestr_dom"/>
</dbReference>
<dbReference type="SUPFAM" id="SSF54637">
    <property type="entry name" value="Thioesterase/thiol ester dehydrase-isomerase"/>
    <property type="match status" value="1"/>
</dbReference>
<comment type="caution">
    <text evidence="3">The sequence shown here is derived from an EMBL/GenBank/DDBJ whole genome shotgun (WGS) entry which is preliminary data.</text>
</comment>
<protein>
    <submittedName>
        <fullName evidence="3">PaaI family thioesterase</fullName>
    </submittedName>
</protein>
<evidence type="ECO:0000256" key="1">
    <source>
        <dbReference type="ARBA" id="ARBA00022801"/>
    </source>
</evidence>
<evidence type="ECO:0000313" key="3">
    <source>
        <dbReference type="EMBL" id="HIZ08071.1"/>
    </source>
</evidence>
<dbReference type="GO" id="GO:0016289">
    <property type="term" value="F:acyl-CoA hydrolase activity"/>
    <property type="evidence" value="ECO:0007669"/>
    <property type="project" value="UniProtKB-ARBA"/>
</dbReference>
<dbReference type="AlphaFoldDB" id="A0A9D2D3R2"/>
<dbReference type="Gene3D" id="3.10.129.10">
    <property type="entry name" value="Hotdog Thioesterase"/>
    <property type="match status" value="1"/>
</dbReference>
<dbReference type="PANTHER" id="PTHR42856:SF1">
    <property type="entry name" value="ACYL-COENZYME A THIOESTERASE PAAI"/>
    <property type="match status" value="1"/>
</dbReference>
<dbReference type="InterPro" id="IPR029069">
    <property type="entry name" value="HotDog_dom_sf"/>
</dbReference>
<proteinExistence type="predicted"/>
<organism evidence="3 4">
    <name type="scientific">Candidatus Eubacterium avistercoris</name>
    <dbReference type="NCBI Taxonomy" id="2838567"/>
    <lineage>
        <taxon>Bacteria</taxon>
        <taxon>Bacillati</taxon>
        <taxon>Bacillota</taxon>
        <taxon>Clostridia</taxon>
        <taxon>Eubacteriales</taxon>
        <taxon>Eubacteriaceae</taxon>
        <taxon>Eubacterium</taxon>
    </lineage>
</organism>
<reference evidence="3" key="2">
    <citation type="submission" date="2021-04" db="EMBL/GenBank/DDBJ databases">
        <authorList>
            <person name="Gilroy R."/>
        </authorList>
    </citation>
    <scope>NUCLEOTIDE SEQUENCE</scope>
    <source>
        <strain evidence="3">CHK192-9172</strain>
    </source>
</reference>
<evidence type="ECO:0000259" key="2">
    <source>
        <dbReference type="Pfam" id="PF03061"/>
    </source>
</evidence>